<keyword evidence="2" id="KW-0496">Mitochondrion</keyword>
<geneLocation type="mitochondrion" evidence="2"/>
<evidence type="ECO:0000313" key="2">
    <source>
        <dbReference type="EMBL" id="ART31768.1"/>
    </source>
</evidence>
<reference evidence="2" key="1">
    <citation type="submission" date="2017-03" db="EMBL/GenBank/DDBJ databases">
        <title>The mitochondrial genome of the carnivorous plant Utricularia reniformis (Lentibulariaceae): structure, comparative analysis and evolutionary landmarks.</title>
        <authorList>
            <person name="Silva S.R."/>
            <person name="Alvarenga D.O."/>
            <person name="Michael T.P."/>
            <person name="Miranda V.F.O."/>
            <person name="Varani A.M."/>
        </authorList>
    </citation>
    <scope>NUCLEOTIDE SEQUENCE</scope>
</reference>
<name>A0A1Y0B2Z4_9LAMI</name>
<dbReference type="EMBL" id="KY774314">
    <property type="protein sequence ID" value="ART31768.1"/>
    <property type="molecule type" value="Genomic_DNA"/>
</dbReference>
<protein>
    <submittedName>
        <fullName evidence="2">Uncharacterized protein</fullName>
    </submittedName>
</protein>
<proteinExistence type="predicted"/>
<gene>
    <name evidence="2" type="ORF">AEK19_MT1584</name>
</gene>
<organism evidence="2">
    <name type="scientific">Utricularia reniformis</name>
    <dbReference type="NCBI Taxonomy" id="192314"/>
    <lineage>
        <taxon>Eukaryota</taxon>
        <taxon>Viridiplantae</taxon>
        <taxon>Streptophyta</taxon>
        <taxon>Embryophyta</taxon>
        <taxon>Tracheophyta</taxon>
        <taxon>Spermatophyta</taxon>
        <taxon>Magnoliopsida</taxon>
        <taxon>eudicotyledons</taxon>
        <taxon>Gunneridae</taxon>
        <taxon>Pentapetalae</taxon>
        <taxon>asterids</taxon>
        <taxon>lamiids</taxon>
        <taxon>Lamiales</taxon>
        <taxon>Lentibulariaceae</taxon>
        <taxon>Utricularia</taxon>
    </lineage>
</organism>
<evidence type="ECO:0000256" key="1">
    <source>
        <dbReference type="SAM" id="SignalP"/>
    </source>
</evidence>
<feature type="signal peptide" evidence="1">
    <location>
        <begin position="1"/>
        <end position="23"/>
    </location>
</feature>
<dbReference type="AlphaFoldDB" id="A0A1Y0B2Z4"/>
<feature type="chain" id="PRO_5012869453" evidence="1">
    <location>
        <begin position="24"/>
        <end position="47"/>
    </location>
</feature>
<sequence>MYFLARLSFCFFLSLLWMRPLDLLDIVLINGCHYLESDLSSNYLHPL</sequence>
<keyword evidence="1" id="KW-0732">Signal</keyword>
<accession>A0A1Y0B2Z4</accession>